<organism evidence="2 3">
    <name type="scientific">Scyliorhinus torazame</name>
    <name type="common">Cloudy catshark</name>
    <name type="synonym">Catulus torazame</name>
    <dbReference type="NCBI Taxonomy" id="75743"/>
    <lineage>
        <taxon>Eukaryota</taxon>
        <taxon>Metazoa</taxon>
        <taxon>Chordata</taxon>
        <taxon>Craniata</taxon>
        <taxon>Vertebrata</taxon>
        <taxon>Chondrichthyes</taxon>
        <taxon>Elasmobranchii</taxon>
        <taxon>Galeomorphii</taxon>
        <taxon>Galeoidea</taxon>
        <taxon>Carcharhiniformes</taxon>
        <taxon>Scyliorhinidae</taxon>
        <taxon>Scyliorhinus</taxon>
    </lineage>
</organism>
<name>A0A401Q9A2_SCYTO</name>
<feature type="region of interest" description="Disordered" evidence="1">
    <location>
        <begin position="1"/>
        <end position="27"/>
    </location>
</feature>
<feature type="non-terminal residue" evidence="2">
    <location>
        <position position="1"/>
    </location>
</feature>
<comment type="caution">
    <text evidence="2">The sequence shown here is derived from an EMBL/GenBank/DDBJ whole genome shotgun (WGS) entry which is preliminary data.</text>
</comment>
<protein>
    <submittedName>
        <fullName evidence="2">Uncharacterized protein</fullName>
    </submittedName>
</protein>
<proteinExistence type="predicted"/>
<evidence type="ECO:0000256" key="1">
    <source>
        <dbReference type="SAM" id="MobiDB-lite"/>
    </source>
</evidence>
<evidence type="ECO:0000313" key="2">
    <source>
        <dbReference type="EMBL" id="GCB81958.1"/>
    </source>
</evidence>
<feature type="compositionally biased region" description="Polar residues" evidence="1">
    <location>
        <begin position="7"/>
        <end position="26"/>
    </location>
</feature>
<reference evidence="2 3" key="1">
    <citation type="journal article" date="2018" name="Nat. Ecol. Evol.">
        <title>Shark genomes provide insights into elasmobranch evolution and the origin of vertebrates.</title>
        <authorList>
            <person name="Hara Y"/>
            <person name="Yamaguchi K"/>
            <person name="Onimaru K"/>
            <person name="Kadota M"/>
            <person name="Koyanagi M"/>
            <person name="Keeley SD"/>
            <person name="Tatsumi K"/>
            <person name="Tanaka K"/>
            <person name="Motone F"/>
            <person name="Kageyama Y"/>
            <person name="Nozu R"/>
            <person name="Adachi N"/>
            <person name="Nishimura O"/>
            <person name="Nakagawa R"/>
            <person name="Tanegashima C"/>
            <person name="Kiyatake I"/>
            <person name="Matsumoto R"/>
            <person name="Murakumo K"/>
            <person name="Nishida K"/>
            <person name="Terakita A"/>
            <person name="Kuratani S"/>
            <person name="Sato K"/>
            <person name="Hyodo S Kuraku.S."/>
        </authorList>
    </citation>
    <scope>NUCLEOTIDE SEQUENCE [LARGE SCALE GENOMIC DNA]</scope>
</reference>
<sequence>WNDIRRGSNQQTHKGTYSAIATSKTGPNKGIYDSVQLYCNMQQPNSVRTPGHEYTNVLDLAACEFIYYDLTKERIILPMNNIHFSHQIKKK</sequence>
<gene>
    <name evidence="2" type="ORF">scyTo_0021494</name>
</gene>
<accession>A0A401Q9A2</accession>
<dbReference type="OrthoDB" id="10423823at2759"/>
<dbReference type="AlphaFoldDB" id="A0A401Q9A2"/>
<evidence type="ECO:0000313" key="3">
    <source>
        <dbReference type="Proteomes" id="UP000288216"/>
    </source>
</evidence>
<dbReference type="Proteomes" id="UP000288216">
    <property type="component" value="Unassembled WGS sequence"/>
</dbReference>
<keyword evidence="3" id="KW-1185">Reference proteome</keyword>
<dbReference type="EMBL" id="BFAA01019188">
    <property type="protein sequence ID" value="GCB81958.1"/>
    <property type="molecule type" value="Genomic_DNA"/>
</dbReference>